<keyword evidence="8" id="KW-1185">Reference proteome</keyword>
<dbReference type="InterPro" id="IPR011429">
    <property type="entry name" value="Cyt_c_Planctomycete-type"/>
</dbReference>
<feature type="domain" description="DUF1585" evidence="1">
    <location>
        <begin position="740"/>
        <end position="813"/>
    </location>
</feature>
<comment type="caution">
    <text evidence="7">The sequence shown here is derived from an EMBL/GenBank/DDBJ whole genome shotgun (WGS) entry which is preliminary data.</text>
</comment>
<dbReference type="InterPro" id="IPR013036">
    <property type="entry name" value="DUF1587"/>
</dbReference>
<dbReference type="InterPro" id="IPR011478">
    <property type="entry name" value="DUF1585"/>
</dbReference>
<evidence type="ECO:0000259" key="6">
    <source>
        <dbReference type="Pfam" id="PF07637"/>
    </source>
</evidence>
<dbReference type="InterPro" id="IPR013043">
    <property type="entry name" value="DUF1595"/>
</dbReference>
<dbReference type="AlphaFoldDB" id="A0A5C5XG93"/>
<evidence type="ECO:0000313" key="7">
    <source>
        <dbReference type="EMBL" id="TWT62067.1"/>
    </source>
</evidence>
<proteinExistence type="predicted"/>
<gene>
    <name evidence="7" type="ORF">Pan54_28060</name>
</gene>
<dbReference type="Pfam" id="PF07627">
    <property type="entry name" value="PSCyt3"/>
    <property type="match status" value="1"/>
</dbReference>
<evidence type="ECO:0000313" key="8">
    <source>
        <dbReference type="Proteomes" id="UP000316095"/>
    </source>
</evidence>
<dbReference type="Proteomes" id="UP000316095">
    <property type="component" value="Unassembled WGS sequence"/>
</dbReference>
<dbReference type="InterPro" id="IPR013039">
    <property type="entry name" value="DUF1588"/>
</dbReference>
<feature type="domain" description="DUF1592" evidence="4">
    <location>
        <begin position="463"/>
        <end position="590"/>
    </location>
</feature>
<evidence type="ECO:0000259" key="1">
    <source>
        <dbReference type="Pfam" id="PF07624"/>
    </source>
</evidence>
<dbReference type="Pfam" id="PF07626">
    <property type="entry name" value="PSD3"/>
    <property type="match status" value="1"/>
</dbReference>
<protein>
    <submittedName>
        <fullName evidence="7">Planctomycete cytochrome C</fullName>
    </submittedName>
</protein>
<feature type="domain" description="DUF1588" evidence="3">
    <location>
        <begin position="609"/>
        <end position="705"/>
    </location>
</feature>
<dbReference type="InterPro" id="IPR013042">
    <property type="entry name" value="DUF1592"/>
</dbReference>
<evidence type="ECO:0000259" key="3">
    <source>
        <dbReference type="Pfam" id="PF07627"/>
    </source>
</evidence>
<dbReference type="OrthoDB" id="175242at2"/>
<reference evidence="7 8" key="1">
    <citation type="submission" date="2019-02" db="EMBL/GenBank/DDBJ databases">
        <title>Deep-cultivation of Planctomycetes and their phenomic and genomic characterization uncovers novel biology.</title>
        <authorList>
            <person name="Wiegand S."/>
            <person name="Jogler M."/>
            <person name="Boedeker C."/>
            <person name="Pinto D."/>
            <person name="Vollmers J."/>
            <person name="Rivas-Marin E."/>
            <person name="Kohn T."/>
            <person name="Peeters S.H."/>
            <person name="Heuer A."/>
            <person name="Rast P."/>
            <person name="Oberbeckmann S."/>
            <person name="Bunk B."/>
            <person name="Jeske O."/>
            <person name="Meyerdierks A."/>
            <person name="Storesund J.E."/>
            <person name="Kallscheuer N."/>
            <person name="Luecker S."/>
            <person name="Lage O.M."/>
            <person name="Pohl T."/>
            <person name="Merkel B.J."/>
            <person name="Hornburger P."/>
            <person name="Mueller R.-W."/>
            <person name="Bruemmer F."/>
            <person name="Labrenz M."/>
            <person name="Spormann A.M."/>
            <person name="Op Den Camp H."/>
            <person name="Overmann J."/>
            <person name="Amann R."/>
            <person name="Jetten M.S.M."/>
            <person name="Mascher T."/>
            <person name="Medema M.H."/>
            <person name="Devos D.P."/>
            <person name="Kaster A.-K."/>
            <person name="Ovreas L."/>
            <person name="Rohde M."/>
            <person name="Galperin M.Y."/>
            <person name="Jogler C."/>
        </authorList>
    </citation>
    <scope>NUCLEOTIDE SEQUENCE [LARGE SCALE GENOMIC DNA]</scope>
    <source>
        <strain evidence="7 8">Pan54</strain>
    </source>
</reference>
<dbReference type="Pfam" id="PF07637">
    <property type="entry name" value="PSD5"/>
    <property type="match status" value="1"/>
</dbReference>
<feature type="domain" description="DUF1595" evidence="6">
    <location>
        <begin position="401"/>
        <end position="458"/>
    </location>
</feature>
<dbReference type="Pfam" id="PF07624">
    <property type="entry name" value="PSD2"/>
    <property type="match status" value="1"/>
</dbReference>
<evidence type="ECO:0000259" key="5">
    <source>
        <dbReference type="Pfam" id="PF07635"/>
    </source>
</evidence>
<evidence type="ECO:0000259" key="4">
    <source>
        <dbReference type="Pfam" id="PF07631"/>
    </source>
</evidence>
<name>A0A5C5XG93_9PLAN</name>
<dbReference type="Pfam" id="PF07635">
    <property type="entry name" value="PSCyt1"/>
    <property type="match status" value="1"/>
</dbReference>
<feature type="domain" description="Cytochrome C Planctomycete-type" evidence="5">
    <location>
        <begin position="45"/>
        <end position="92"/>
    </location>
</feature>
<dbReference type="RefSeq" id="WP_146503966.1">
    <property type="nucleotide sequence ID" value="NZ_SJPG01000001.1"/>
</dbReference>
<organism evidence="7 8">
    <name type="scientific">Rubinisphaera italica</name>
    <dbReference type="NCBI Taxonomy" id="2527969"/>
    <lineage>
        <taxon>Bacteria</taxon>
        <taxon>Pseudomonadati</taxon>
        <taxon>Planctomycetota</taxon>
        <taxon>Planctomycetia</taxon>
        <taxon>Planctomycetales</taxon>
        <taxon>Planctomycetaceae</taxon>
        <taxon>Rubinisphaera</taxon>
    </lineage>
</organism>
<feature type="domain" description="DUF1587" evidence="2">
    <location>
        <begin position="125"/>
        <end position="189"/>
    </location>
</feature>
<accession>A0A5C5XG93</accession>
<evidence type="ECO:0000259" key="2">
    <source>
        <dbReference type="Pfam" id="PF07626"/>
    </source>
</evidence>
<sequence length="816" mass="91580">MRLINYSCDLSKALRLLIATFVGFVMHQNCLAIDGQKKQFLATYCSDCHTGSSAEAGLEIESLSTTLTDAGTFAVWERIYDRVNAGEMPPKDAEQPTSTNRLDFQRLLHLQLSETHRQSKGTVLRRLNRREYENTLNDIFGTNLNLEEMLPEDGRSHEFDNVGSTLGLSMVHMQSYIDAMSQVLDAAIAKTVDKPTENHIEASYKGSGEGDKFIGKVWKELSDGSVVRFEGGGYPSGMMRGSGVREPGRYKVKVNGYAYRSETPITFSVGGTSFQRGSEKPTYGYFSFKPGTPENSPQSIEFEAWIESNYMIEIEPYGISDPNRYKRENVDEYQGPGLAIHSVILDGPLAEEFPSRGHKLIFEGLNRTEIQPGNPKDKLKSWYRPRFEIQSINTQSDVSNSLMRIAEAAFRKPVQKSEIDVYLTLFHSERDKGNSFEDALRTAATAIFCSPRFLFLKETSGQLDDYALASRLSYFLTRTTPDAELLRLAEAGQLSKPDILRQQTERLLTDPRFSRFLTDFTEAWLNLREMDFTVPDSSLFPEYDNYLRYSMPLETEAFLQELIAANLPIQNLIKSDFAMLNSRLATHYELPDVAGAKVQKVKLPANHLRGGLLTQASILKVSANGTNSSPVVRGVWVMERILGETPSPPPPGIPGVEPDIRGASTLRELLDKHRSLANCQPCHNVIDPPGFALESFNPIGGYRERYRSLGEGERVNKQVNGRGVRYRLGPEVDPSGQLADGRNFDNYLEFRELLASKPEILARAFTEKLLTFATGRELGFSDREEIDIIVGQCADSNYGMKDLLHQAISSDIFQQK</sequence>
<dbReference type="EMBL" id="SJPG01000001">
    <property type="protein sequence ID" value="TWT62067.1"/>
    <property type="molecule type" value="Genomic_DNA"/>
</dbReference>
<dbReference type="Pfam" id="PF07631">
    <property type="entry name" value="PSD4"/>
    <property type="match status" value="1"/>
</dbReference>